<evidence type="ECO:0000313" key="3">
    <source>
        <dbReference type="Proteomes" id="UP000541444"/>
    </source>
</evidence>
<evidence type="ECO:0000313" key="2">
    <source>
        <dbReference type="EMBL" id="KAF6169723.1"/>
    </source>
</evidence>
<keyword evidence="3" id="KW-1185">Reference proteome</keyword>
<comment type="caution">
    <text evidence="2">The sequence shown here is derived from an EMBL/GenBank/DDBJ whole genome shotgun (WGS) entry which is preliminary data.</text>
</comment>
<organism evidence="2 3">
    <name type="scientific">Kingdonia uniflora</name>
    <dbReference type="NCBI Taxonomy" id="39325"/>
    <lineage>
        <taxon>Eukaryota</taxon>
        <taxon>Viridiplantae</taxon>
        <taxon>Streptophyta</taxon>
        <taxon>Embryophyta</taxon>
        <taxon>Tracheophyta</taxon>
        <taxon>Spermatophyta</taxon>
        <taxon>Magnoliopsida</taxon>
        <taxon>Ranunculales</taxon>
        <taxon>Circaeasteraceae</taxon>
        <taxon>Kingdonia</taxon>
    </lineage>
</organism>
<reference evidence="2 3" key="1">
    <citation type="journal article" date="2020" name="IScience">
        <title>Genome Sequencing of the Endangered Kingdonia uniflora (Circaeasteraceae, Ranunculales) Reveals Potential Mechanisms of Evolutionary Specialization.</title>
        <authorList>
            <person name="Sun Y."/>
            <person name="Deng T."/>
            <person name="Zhang A."/>
            <person name="Moore M.J."/>
            <person name="Landis J.B."/>
            <person name="Lin N."/>
            <person name="Zhang H."/>
            <person name="Zhang X."/>
            <person name="Huang J."/>
            <person name="Zhang X."/>
            <person name="Sun H."/>
            <person name="Wang H."/>
        </authorList>
    </citation>
    <scope>NUCLEOTIDE SEQUENCE [LARGE SCALE GENOMIC DNA]</scope>
    <source>
        <strain evidence="2">TB1705</strain>
        <tissue evidence="2">Leaf</tissue>
    </source>
</reference>
<name>A0A7J7NRJ6_9MAGN</name>
<dbReference type="EMBL" id="JACGCM010000628">
    <property type="protein sequence ID" value="KAF6169723.1"/>
    <property type="molecule type" value="Genomic_DNA"/>
</dbReference>
<dbReference type="EMBL" id="JACGCM010001330">
    <property type="protein sequence ID" value="KAF6156464.1"/>
    <property type="molecule type" value="Genomic_DNA"/>
</dbReference>
<accession>A0A7J7NRJ6</accession>
<protein>
    <submittedName>
        <fullName evidence="2">Uncharacterized protein</fullName>
    </submittedName>
</protein>
<proteinExistence type="predicted"/>
<sequence length="82" mass="9167">MYFKSLQPMISSTFRLKKIGGKAIKLIGQDLISIPSSSSSFAISFINDWHSITVSSSNCWNLCANATEWKRYPNLKFGQSST</sequence>
<dbReference type="AlphaFoldDB" id="A0A7J7NRJ6"/>
<evidence type="ECO:0000313" key="1">
    <source>
        <dbReference type="EMBL" id="KAF6156464.1"/>
    </source>
</evidence>
<dbReference type="Proteomes" id="UP000541444">
    <property type="component" value="Unassembled WGS sequence"/>
</dbReference>
<gene>
    <name evidence="2" type="ORF">GIB67_004115</name>
    <name evidence="1" type="ORF">GIB67_040572</name>
</gene>